<feature type="transmembrane region" description="Helical" evidence="1">
    <location>
        <begin position="269"/>
        <end position="294"/>
    </location>
</feature>
<keyword evidence="3" id="KW-1185">Reference proteome</keyword>
<dbReference type="AlphaFoldDB" id="A0A1G9VHM2"/>
<evidence type="ECO:0000313" key="3">
    <source>
        <dbReference type="Proteomes" id="UP000183376"/>
    </source>
</evidence>
<feature type="transmembrane region" description="Helical" evidence="1">
    <location>
        <begin position="6"/>
        <end position="31"/>
    </location>
</feature>
<sequence>MDAREVKALIGGAVGIALLVLLLAGLLVLVLRRRVGGVGDDIPDRVMDQVLGRSARGTWLGLAFAVFVSVSVWQYLSGYGELAWLLIPFLATFGSCLFSDLAGMWAPAPGQRRAPLTSRSWRDVLSRTEVAIAGVLGFVTLGGGTVAALQYHAVSGAGECFLPVQVDGFPWVKGYYLDAGAIYQAIVLSGLVTALTVVGLYRAVHRPVIDELVDVPNADLALRRLSAHRVLGVGIGAQLVLLAVLVPATQVGSAPLACTRTAMTQGESVFSIITGALAAAGVVVWLIMAVLPMIRWNASVERRSEVG</sequence>
<feature type="transmembrane region" description="Helical" evidence="1">
    <location>
        <begin position="82"/>
        <end position="108"/>
    </location>
</feature>
<dbReference type="EMBL" id="LT629701">
    <property type="protein sequence ID" value="SDM71567.1"/>
    <property type="molecule type" value="Genomic_DNA"/>
</dbReference>
<proteinExistence type="predicted"/>
<reference evidence="2 3" key="1">
    <citation type="submission" date="2016-10" db="EMBL/GenBank/DDBJ databases">
        <authorList>
            <person name="de Groot N.N."/>
        </authorList>
    </citation>
    <scope>NUCLEOTIDE SEQUENCE [LARGE SCALE GENOMIC DNA]</scope>
    <source>
        <strain evidence="2 3">DSM 44149</strain>
    </source>
</reference>
<keyword evidence="1" id="KW-0812">Transmembrane</keyword>
<name>A0A1G9VHM2_ALLAB</name>
<gene>
    <name evidence="2" type="ORF">SAMN04489726_3040</name>
</gene>
<keyword evidence="1" id="KW-1133">Transmembrane helix</keyword>
<accession>A0A1G9VHM2</accession>
<dbReference type="RefSeq" id="WP_030429479.1">
    <property type="nucleotide sequence ID" value="NZ_JOEF01000007.1"/>
</dbReference>
<evidence type="ECO:0000256" key="1">
    <source>
        <dbReference type="SAM" id="Phobius"/>
    </source>
</evidence>
<dbReference type="STRING" id="211114.SAMN04489726_3040"/>
<dbReference type="Proteomes" id="UP000183376">
    <property type="component" value="Chromosome I"/>
</dbReference>
<evidence type="ECO:0000313" key="2">
    <source>
        <dbReference type="EMBL" id="SDM71567.1"/>
    </source>
</evidence>
<feature type="transmembrane region" description="Helical" evidence="1">
    <location>
        <begin position="181"/>
        <end position="201"/>
    </location>
</feature>
<organism evidence="2 3">
    <name type="scientific">Allokutzneria albata</name>
    <name type="common">Kibdelosporangium albatum</name>
    <dbReference type="NCBI Taxonomy" id="211114"/>
    <lineage>
        <taxon>Bacteria</taxon>
        <taxon>Bacillati</taxon>
        <taxon>Actinomycetota</taxon>
        <taxon>Actinomycetes</taxon>
        <taxon>Pseudonocardiales</taxon>
        <taxon>Pseudonocardiaceae</taxon>
        <taxon>Allokutzneria</taxon>
    </lineage>
</organism>
<feature type="transmembrane region" description="Helical" evidence="1">
    <location>
        <begin position="129"/>
        <end position="149"/>
    </location>
</feature>
<protein>
    <submittedName>
        <fullName evidence="2">Uncharacterized protein</fullName>
    </submittedName>
</protein>
<feature type="transmembrane region" description="Helical" evidence="1">
    <location>
        <begin position="230"/>
        <end position="249"/>
    </location>
</feature>
<feature type="transmembrane region" description="Helical" evidence="1">
    <location>
        <begin position="57"/>
        <end position="76"/>
    </location>
</feature>
<keyword evidence="1" id="KW-0472">Membrane</keyword>